<evidence type="ECO:0000313" key="10">
    <source>
        <dbReference type="EMBL" id="TFU44985.1"/>
    </source>
</evidence>
<evidence type="ECO:0000313" key="7">
    <source>
        <dbReference type="EMBL" id="TFU44722.1"/>
    </source>
</evidence>
<accession>A0A8H0CZC9</accession>
<evidence type="ECO:0000313" key="13">
    <source>
        <dbReference type="EMBL" id="TFU45317.1"/>
    </source>
</evidence>
<dbReference type="EMBL" id="SPPV01000019">
    <property type="protein sequence ID" value="TFU49442.1"/>
    <property type="molecule type" value="Genomic_DNA"/>
</dbReference>
<dbReference type="EMBL" id="SPPV01000089">
    <property type="protein sequence ID" value="TFU44884.1"/>
    <property type="molecule type" value="Genomic_DNA"/>
</dbReference>
<dbReference type="Proteomes" id="UP000298073">
    <property type="component" value="Unassembled WGS sequence"/>
</dbReference>
<evidence type="ECO:0000313" key="14">
    <source>
        <dbReference type="EMBL" id="TFU48672.1"/>
    </source>
</evidence>
<dbReference type="AlphaFoldDB" id="A0A8H0CZC9"/>
<organism evidence="13 18">
    <name type="scientific">Bacteroides acidifaciens</name>
    <dbReference type="NCBI Taxonomy" id="85831"/>
    <lineage>
        <taxon>Bacteria</taxon>
        <taxon>Pseudomonadati</taxon>
        <taxon>Bacteroidota</taxon>
        <taxon>Bacteroidia</taxon>
        <taxon>Bacteroidales</taxon>
        <taxon>Bacteroidaceae</taxon>
        <taxon>Bacteroides</taxon>
    </lineage>
</organism>
<comment type="caution">
    <text evidence="13">The sequence shown here is derived from an EMBL/GenBank/DDBJ whole genome shotgun (WGS) entry which is preliminary data.</text>
</comment>
<evidence type="ECO:0000313" key="15">
    <source>
        <dbReference type="EMBL" id="TFU49044.1"/>
    </source>
</evidence>
<evidence type="ECO:0000313" key="11">
    <source>
        <dbReference type="EMBL" id="TFU45034.1"/>
    </source>
</evidence>
<evidence type="ECO:0000313" key="17">
    <source>
        <dbReference type="EMBL" id="TFU50728.1"/>
    </source>
</evidence>
<reference evidence="13 18" key="1">
    <citation type="submission" date="2019-03" db="EMBL/GenBank/DDBJ databases">
        <title>Diversity of the mouse oral microbiome.</title>
        <authorList>
            <person name="Joseph S."/>
            <person name="Aduse-Opoku J."/>
            <person name="Curtis M."/>
            <person name="Wade W."/>
            <person name="Hashim A."/>
        </authorList>
    </citation>
    <scope>NUCLEOTIDE SEQUENCE [LARGE SCALE GENOMIC DNA]</scope>
    <source>
        <strain evidence="13 18">P2318</strain>
    </source>
</reference>
<evidence type="ECO:0000313" key="9">
    <source>
        <dbReference type="EMBL" id="TFU44884.1"/>
    </source>
</evidence>
<dbReference type="EMBL" id="SPPV01000106">
    <property type="protein sequence ID" value="TFU44722.1"/>
    <property type="molecule type" value="Genomic_DNA"/>
</dbReference>
<dbReference type="EMBL" id="SPPV01000151">
    <property type="protein sequence ID" value="TFU44055.1"/>
    <property type="molecule type" value="Genomic_DNA"/>
</dbReference>
<dbReference type="EMBL" id="SPPV01000010">
    <property type="protein sequence ID" value="TFU50728.1"/>
    <property type="molecule type" value="Genomic_DNA"/>
</dbReference>
<evidence type="ECO:0000313" key="16">
    <source>
        <dbReference type="EMBL" id="TFU49442.1"/>
    </source>
</evidence>
<dbReference type="EMBL" id="SPPV01000076">
    <property type="protein sequence ID" value="TFU45071.1"/>
    <property type="molecule type" value="Genomic_DNA"/>
</dbReference>
<evidence type="ECO:0000313" key="5">
    <source>
        <dbReference type="EMBL" id="TFU44676.1"/>
    </source>
</evidence>
<dbReference type="EMBL" id="SPPV01000025">
    <property type="protein sequence ID" value="TFU49044.1"/>
    <property type="molecule type" value="Genomic_DNA"/>
</dbReference>
<dbReference type="EMBL" id="SPPV01000027">
    <property type="protein sequence ID" value="TFU48672.1"/>
    <property type="molecule type" value="Genomic_DNA"/>
</dbReference>
<evidence type="ECO:0000313" key="3">
    <source>
        <dbReference type="EMBL" id="TFU44388.1"/>
    </source>
</evidence>
<proteinExistence type="predicted"/>
<dbReference type="EMBL" id="SPPV01000117">
    <property type="protein sequence ID" value="TFU44552.1"/>
    <property type="molecule type" value="Genomic_DNA"/>
</dbReference>
<dbReference type="EMBL" id="SPPV01000082">
    <property type="protein sequence ID" value="TFU44985.1"/>
    <property type="molecule type" value="Genomic_DNA"/>
</dbReference>
<evidence type="ECO:0000313" key="1">
    <source>
        <dbReference type="EMBL" id="TFU43220.1"/>
    </source>
</evidence>
<feature type="non-terminal residue" evidence="13">
    <location>
        <position position="1"/>
    </location>
</feature>
<dbReference type="EMBL" id="SPPV01000205">
    <property type="protein sequence ID" value="TFU43220.1"/>
    <property type="molecule type" value="Genomic_DNA"/>
</dbReference>
<dbReference type="EMBL" id="SPPV01000110">
    <property type="protein sequence ID" value="TFU44687.1"/>
    <property type="molecule type" value="Genomic_DNA"/>
</dbReference>
<dbReference type="EMBL" id="SPPV01000079">
    <property type="protein sequence ID" value="TFU45034.1"/>
    <property type="molecule type" value="Genomic_DNA"/>
</dbReference>
<sequence>HLFECILHGKDCDKKTLLPCFYKPEC</sequence>
<name>A0A8H0CZC9_9BACE</name>
<dbReference type="EMBL" id="SPPV01000112">
    <property type="protein sequence ID" value="TFU44676.1"/>
    <property type="molecule type" value="Genomic_DNA"/>
</dbReference>
<gene>
    <name evidence="17" type="ORF">E4T97_06285</name>
    <name evidence="16" type="ORF">E4T97_10440</name>
    <name evidence="15" type="ORF">E4T97_12050</name>
    <name evidence="14" type="ORF">E4T97_12675</name>
    <name evidence="13" type="ORF">E4T97_19015</name>
    <name evidence="12" type="ORF">E4T97_19980</name>
    <name evidence="11" type="ORF">E4T97_20125</name>
    <name evidence="10" type="ORF">E4T97_20280</name>
    <name evidence="9" type="ORF">E4T97_20755</name>
    <name evidence="8" type="ORF">E4T97_21225</name>
    <name evidence="7" type="ORF">E4T97_21520</name>
    <name evidence="6" type="ORF">E4T97_21635</name>
    <name evidence="5" type="ORF">E4T97_21680</name>
    <name evidence="4" type="ORF">E4T97_21780</name>
    <name evidence="3" type="ORF">E4T97_21950</name>
    <name evidence="2" type="ORF">E4T97_22095</name>
    <name evidence="1" type="ORF">E4T97_22335</name>
</gene>
<evidence type="ECO:0000313" key="12">
    <source>
        <dbReference type="EMBL" id="TFU45071.1"/>
    </source>
</evidence>
<evidence type="ECO:0000313" key="18">
    <source>
        <dbReference type="Proteomes" id="UP000298073"/>
    </source>
</evidence>
<dbReference type="EMBL" id="SPPV01000097">
    <property type="protein sequence ID" value="TFU44786.1"/>
    <property type="molecule type" value="Genomic_DNA"/>
</dbReference>
<evidence type="ECO:0000313" key="2">
    <source>
        <dbReference type="EMBL" id="TFU44055.1"/>
    </source>
</evidence>
<evidence type="ECO:0000313" key="8">
    <source>
        <dbReference type="EMBL" id="TFU44786.1"/>
    </source>
</evidence>
<evidence type="ECO:0000313" key="4">
    <source>
        <dbReference type="EMBL" id="TFU44552.1"/>
    </source>
</evidence>
<dbReference type="EMBL" id="SPPV01000132">
    <property type="protein sequence ID" value="TFU44388.1"/>
    <property type="molecule type" value="Genomic_DNA"/>
</dbReference>
<protein>
    <submittedName>
        <fullName evidence="13">Transposase</fullName>
    </submittedName>
</protein>
<evidence type="ECO:0000313" key="6">
    <source>
        <dbReference type="EMBL" id="TFU44687.1"/>
    </source>
</evidence>
<dbReference type="EMBL" id="SPPV01000065">
    <property type="protein sequence ID" value="TFU45317.1"/>
    <property type="molecule type" value="Genomic_DNA"/>
</dbReference>